<sequence>MITGIHSVIIWTEDVNRLLPFYRDVLGLKPEIEAEGFVIFEASTGAQLALGAHSDVQGRSRDPYRVMVDFQVDDCQAAYQRLSKQGVEFI</sequence>
<comment type="caution">
    <text evidence="2">The sequence shown here is derived from an EMBL/GenBank/DDBJ whole genome shotgun (WGS) entry which is preliminary data.</text>
</comment>
<evidence type="ECO:0000259" key="1">
    <source>
        <dbReference type="PROSITE" id="PS51819"/>
    </source>
</evidence>
<dbReference type="PROSITE" id="PS51819">
    <property type="entry name" value="VOC"/>
    <property type="match status" value="1"/>
</dbReference>
<proteinExistence type="predicted"/>
<dbReference type="Gene3D" id="3.10.180.10">
    <property type="entry name" value="2,3-Dihydroxybiphenyl 1,2-Dioxygenase, domain 1"/>
    <property type="match status" value="1"/>
</dbReference>
<dbReference type="InterPro" id="IPR004360">
    <property type="entry name" value="Glyas_Fos-R_dOase_dom"/>
</dbReference>
<evidence type="ECO:0000313" key="2">
    <source>
        <dbReference type="EMBL" id="KKL75716.1"/>
    </source>
</evidence>
<dbReference type="Pfam" id="PF00903">
    <property type="entry name" value="Glyoxalase"/>
    <property type="match status" value="1"/>
</dbReference>
<protein>
    <recommendedName>
        <fullName evidence="1">VOC domain-containing protein</fullName>
    </recommendedName>
</protein>
<feature type="non-terminal residue" evidence="2">
    <location>
        <position position="90"/>
    </location>
</feature>
<feature type="domain" description="VOC" evidence="1">
    <location>
        <begin position="4"/>
        <end position="90"/>
    </location>
</feature>
<name>A0A0F9FB25_9ZZZZ</name>
<gene>
    <name evidence="2" type="ORF">LCGC14_2052060</name>
</gene>
<dbReference type="EMBL" id="LAZR01024269">
    <property type="protein sequence ID" value="KKL75716.1"/>
    <property type="molecule type" value="Genomic_DNA"/>
</dbReference>
<dbReference type="SUPFAM" id="SSF54593">
    <property type="entry name" value="Glyoxalase/Bleomycin resistance protein/Dihydroxybiphenyl dioxygenase"/>
    <property type="match status" value="1"/>
</dbReference>
<dbReference type="InterPro" id="IPR037523">
    <property type="entry name" value="VOC_core"/>
</dbReference>
<dbReference type="AlphaFoldDB" id="A0A0F9FB25"/>
<organism evidence="2">
    <name type="scientific">marine sediment metagenome</name>
    <dbReference type="NCBI Taxonomy" id="412755"/>
    <lineage>
        <taxon>unclassified sequences</taxon>
        <taxon>metagenomes</taxon>
        <taxon>ecological metagenomes</taxon>
    </lineage>
</organism>
<accession>A0A0F9FB25</accession>
<dbReference type="InterPro" id="IPR029068">
    <property type="entry name" value="Glyas_Bleomycin-R_OHBP_Dase"/>
</dbReference>
<reference evidence="2" key="1">
    <citation type="journal article" date="2015" name="Nature">
        <title>Complex archaea that bridge the gap between prokaryotes and eukaryotes.</title>
        <authorList>
            <person name="Spang A."/>
            <person name="Saw J.H."/>
            <person name="Jorgensen S.L."/>
            <person name="Zaremba-Niedzwiedzka K."/>
            <person name="Martijn J."/>
            <person name="Lind A.E."/>
            <person name="van Eijk R."/>
            <person name="Schleper C."/>
            <person name="Guy L."/>
            <person name="Ettema T.J."/>
        </authorList>
    </citation>
    <scope>NUCLEOTIDE SEQUENCE</scope>
</reference>